<reference evidence="4 5" key="1">
    <citation type="submission" date="2019-04" db="EMBL/GenBank/DDBJ databases">
        <title>An improved genome assembly and genetic linkage map for asparagus bean, Vigna unguiculata ssp. sesquipedialis.</title>
        <authorList>
            <person name="Xia Q."/>
            <person name="Zhang R."/>
            <person name="Dong Y."/>
        </authorList>
    </citation>
    <scope>NUCLEOTIDE SEQUENCE [LARGE SCALE GENOMIC DNA]</scope>
    <source>
        <tissue evidence="4">Leaf</tissue>
    </source>
</reference>
<keyword evidence="2" id="KW-0804">Transcription</keyword>
<dbReference type="OrthoDB" id="637682at2759"/>
<evidence type="ECO:0000256" key="2">
    <source>
        <dbReference type="ARBA" id="ARBA00022472"/>
    </source>
</evidence>
<sequence length="375" mass="42954">MNTIIRHRLRLIPTPLLYSFPKSPFLQSSFSFSTTTSDPVSFTLSYLTNTCGFSPEDALKLSKRLRFNTALGFSVISFFRTHGFSAAQIYHVFNKVPDVMLYHPTRRILPKFHFLASKGASPSDTVLIVSKNPRFLHHNFNNRISSTFQLLRTFFPSDHEALAVLIACPNIITDYRIASNVDMLLEAGVTHSGIRHLLHSRPLVLCSNLRTTLEEVKLLGCDPLKLNFVVALEAKWALPKSLWDAKVDALKKWGWSEDEVLVAFRIQPSMMLHSSEKLNAVTGIWVGRLGWDRSVLIAYPSLFFCSLEKRIVPRALVLEHLLSKGLVRKDINLYTPFRMTDEVFLQKYVKRFEQETLRLLELYREGDGTCQHLRV</sequence>
<proteinExistence type="inferred from homology"/>
<dbReference type="FunFam" id="1.25.70.10:FF:000001">
    <property type="entry name" value="Mitochondrial transcription termination factor-like"/>
    <property type="match status" value="1"/>
</dbReference>
<dbReference type="PANTHER" id="PTHR13068:SF172">
    <property type="entry name" value="TRANSCRIPTION TERMINATION FACTOR FAMILY PROTEIN"/>
    <property type="match status" value="1"/>
</dbReference>
<dbReference type="Gramene" id="Vigun05g111100.3.v1.2">
    <property type="protein sequence ID" value="Vigun05g111100.3.v1.2.CDS.1"/>
    <property type="gene ID" value="Vigun05g111100.v1.2"/>
</dbReference>
<keyword evidence="3" id="KW-0809">Transit peptide</keyword>
<keyword evidence="2" id="KW-0805">Transcription regulation</keyword>
<dbReference type="GO" id="GO:0003676">
    <property type="term" value="F:nucleic acid binding"/>
    <property type="evidence" value="ECO:0007669"/>
    <property type="project" value="InterPro"/>
</dbReference>
<dbReference type="Gene3D" id="1.25.70.10">
    <property type="entry name" value="Transcription termination factor 3, mitochondrial"/>
    <property type="match status" value="1"/>
</dbReference>
<dbReference type="Gramene" id="Vigun05g111100.2.v1.2">
    <property type="protein sequence ID" value="Vigun05g111100.2.v1.2.CDS.1"/>
    <property type="gene ID" value="Vigun05g111100.v1.2"/>
</dbReference>
<dbReference type="EMBL" id="CP039354">
    <property type="protein sequence ID" value="QCE11825.1"/>
    <property type="molecule type" value="Genomic_DNA"/>
</dbReference>
<evidence type="ECO:0000256" key="3">
    <source>
        <dbReference type="ARBA" id="ARBA00022946"/>
    </source>
</evidence>
<accession>A0A4D6NI64</accession>
<dbReference type="Pfam" id="PF02536">
    <property type="entry name" value="mTERF"/>
    <property type="match status" value="2"/>
</dbReference>
<keyword evidence="5" id="KW-1185">Reference proteome</keyword>
<dbReference type="Proteomes" id="UP000501690">
    <property type="component" value="Linkage Group LG10"/>
</dbReference>
<gene>
    <name evidence="4" type="ORF">DEO72_LG10g3062</name>
</gene>
<dbReference type="InterPro" id="IPR038538">
    <property type="entry name" value="MTERF_sf"/>
</dbReference>
<dbReference type="PANTHER" id="PTHR13068">
    <property type="entry name" value="CGI-12 PROTEIN-RELATED"/>
    <property type="match status" value="1"/>
</dbReference>
<evidence type="ECO:0000313" key="5">
    <source>
        <dbReference type="Proteomes" id="UP000501690"/>
    </source>
</evidence>
<dbReference type="SMART" id="SM00733">
    <property type="entry name" value="Mterf"/>
    <property type="match status" value="5"/>
</dbReference>
<comment type="similarity">
    <text evidence="1">Belongs to the mTERF family.</text>
</comment>
<protein>
    <submittedName>
        <fullName evidence="4">Nucleolar protein 12</fullName>
    </submittedName>
</protein>
<evidence type="ECO:0000313" key="4">
    <source>
        <dbReference type="EMBL" id="QCE11825.1"/>
    </source>
</evidence>
<dbReference type="AlphaFoldDB" id="A0A4D6NI64"/>
<dbReference type="InterPro" id="IPR003690">
    <property type="entry name" value="MTERF"/>
</dbReference>
<evidence type="ECO:0000256" key="1">
    <source>
        <dbReference type="ARBA" id="ARBA00007692"/>
    </source>
</evidence>
<dbReference type="GO" id="GO:0006353">
    <property type="term" value="P:DNA-templated transcription termination"/>
    <property type="evidence" value="ECO:0007669"/>
    <property type="project" value="UniProtKB-KW"/>
</dbReference>
<dbReference type="Gramene" id="Vigun05g111100.1.v1.2">
    <property type="protein sequence ID" value="Vigun05g111100.1.v1.2.CDS.1"/>
    <property type="gene ID" value="Vigun05g111100.v1.2"/>
</dbReference>
<organism evidence="4 5">
    <name type="scientific">Vigna unguiculata</name>
    <name type="common">Cowpea</name>
    <dbReference type="NCBI Taxonomy" id="3917"/>
    <lineage>
        <taxon>Eukaryota</taxon>
        <taxon>Viridiplantae</taxon>
        <taxon>Streptophyta</taxon>
        <taxon>Embryophyta</taxon>
        <taxon>Tracheophyta</taxon>
        <taxon>Spermatophyta</taxon>
        <taxon>Magnoliopsida</taxon>
        <taxon>eudicotyledons</taxon>
        <taxon>Gunneridae</taxon>
        <taxon>Pentapetalae</taxon>
        <taxon>rosids</taxon>
        <taxon>fabids</taxon>
        <taxon>Fabales</taxon>
        <taxon>Fabaceae</taxon>
        <taxon>Papilionoideae</taxon>
        <taxon>50 kb inversion clade</taxon>
        <taxon>NPAAA clade</taxon>
        <taxon>indigoferoid/millettioid clade</taxon>
        <taxon>Phaseoleae</taxon>
        <taxon>Vigna</taxon>
    </lineage>
</organism>
<keyword evidence="2" id="KW-0806">Transcription termination</keyword>
<name>A0A4D6NI64_VIGUN</name>